<evidence type="ECO:0000259" key="11">
    <source>
        <dbReference type="Pfam" id="PF00999"/>
    </source>
</evidence>
<name>A0A2V2N273_9EURY</name>
<feature type="transmembrane region" description="Helical" evidence="10">
    <location>
        <begin position="389"/>
        <end position="412"/>
    </location>
</feature>
<keyword evidence="9" id="KW-0739">Sodium transport</keyword>
<dbReference type="GO" id="GO:0015386">
    <property type="term" value="F:potassium:proton antiporter activity"/>
    <property type="evidence" value="ECO:0007669"/>
    <property type="project" value="TreeGrafter"/>
</dbReference>
<gene>
    <name evidence="12" type="ORF">DLD82_13130</name>
</gene>
<evidence type="ECO:0000256" key="7">
    <source>
        <dbReference type="ARBA" id="ARBA00023065"/>
    </source>
</evidence>
<dbReference type="GO" id="GO:0098719">
    <property type="term" value="P:sodium ion import across plasma membrane"/>
    <property type="evidence" value="ECO:0007669"/>
    <property type="project" value="TreeGrafter"/>
</dbReference>
<keyword evidence="4 10" id="KW-0812">Transmembrane</keyword>
<evidence type="ECO:0000256" key="10">
    <source>
        <dbReference type="SAM" id="Phobius"/>
    </source>
</evidence>
<dbReference type="GO" id="GO:0015385">
    <property type="term" value="F:sodium:proton antiporter activity"/>
    <property type="evidence" value="ECO:0007669"/>
    <property type="project" value="InterPro"/>
</dbReference>
<keyword evidence="5 10" id="KW-1133">Transmembrane helix</keyword>
<keyword evidence="13" id="KW-1185">Reference proteome</keyword>
<dbReference type="InterPro" id="IPR004709">
    <property type="entry name" value="NaH_exchanger"/>
</dbReference>
<evidence type="ECO:0000256" key="6">
    <source>
        <dbReference type="ARBA" id="ARBA00023053"/>
    </source>
</evidence>
<evidence type="ECO:0000256" key="4">
    <source>
        <dbReference type="ARBA" id="ARBA00022692"/>
    </source>
</evidence>
<feature type="transmembrane region" description="Helical" evidence="10">
    <location>
        <begin position="361"/>
        <end position="383"/>
    </location>
</feature>
<keyword evidence="7" id="KW-0406">Ion transport</keyword>
<dbReference type="GO" id="GO:0051453">
    <property type="term" value="P:regulation of intracellular pH"/>
    <property type="evidence" value="ECO:0007669"/>
    <property type="project" value="TreeGrafter"/>
</dbReference>
<dbReference type="GeneID" id="97610712"/>
<dbReference type="OrthoDB" id="11709at2157"/>
<feature type="transmembrane region" description="Helical" evidence="10">
    <location>
        <begin position="122"/>
        <end position="143"/>
    </location>
</feature>
<dbReference type="RefSeq" id="WP_109941586.1">
    <property type="nucleotide sequence ID" value="NZ_CP176366.1"/>
</dbReference>
<dbReference type="Pfam" id="PF00999">
    <property type="entry name" value="Na_H_Exchanger"/>
    <property type="match status" value="1"/>
</dbReference>
<dbReference type="InterPro" id="IPR006153">
    <property type="entry name" value="Cation/H_exchanger_TM"/>
</dbReference>
<keyword evidence="8 10" id="KW-0472">Membrane</keyword>
<evidence type="ECO:0000256" key="8">
    <source>
        <dbReference type="ARBA" id="ARBA00023136"/>
    </source>
</evidence>
<feature type="transmembrane region" description="Helical" evidence="10">
    <location>
        <begin position="97"/>
        <end position="116"/>
    </location>
</feature>
<evidence type="ECO:0000256" key="2">
    <source>
        <dbReference type="ARBA" id="ARBA00022448"/>
    </source>
</evidence>
<sequence>MYENLIIANEIIIISLLLVAISASLILRHLKLPYTIGLVIIGFIFAEFIVPHITALKTIGPYLPADEIILYIFLPPLIFESAISLNTRLFSRNIIPILSLAIFGVVISGCIIGYMVSWYFAIPLLFALLFGALISSTDPVAVISIFKEIGVPKRLQSFVEGESLLNDAASIIMFQLVLFLIAEPIIKNEMSMLDTSFLFINNLSISFIGGMSIGIIGGLILRMIMKRTPLYSHVHHTITLVAAYLVYLIGDESGFSGVIAVVACGILAARASSDWMGPDQREELTMFWEYIGYLANSLIFLLVGITIASIKDLSVLLKGGILGVLFLVIVVLVARFIPVFSIFGIYNVFTKNRVSLSYQTLCFWGGLRGAVAIALVLSIPPSLPFRGLIMAFTVTIVLFTIFVQGITIGPLIRILGLGQSKEVNRFHNLFADLFTARAAGSAIESSALNGVINQTILDECKREYSGNIRKLEESLMKFWEEIHQGPHHITVIRLFWSEALRYEQKLYRRLYDDRLILPLVYSELQDICTVREESIQSGKYPDDDLVYPSGSRLYKKLIDTFLYSFPDNRISVNIRKRREIRRIFIAIATAIAANATIRYLERLSSGTCIDTNEISDIFHYYQKMEDKSMSYLQSESVICSENMVKVSRYLAGRTAGSGIISVLRQYLDEGITDEKNVMLRINQVIREKMKAGKEIYSEY</sequence>
<feature type="transmembrane region" description="Helical" evidence="10">
    <location>
        <begin position="583"/>
        <end position="600"/>
    </location>
</feature>
<dbReference type="PANTHER" id="PTHR10110">
    <property type="entry name" value="SODIUM/HYDROGEN EXCHANGER"/>
    <property type="match status" value="1"/>
</dbReference>
<dbReference type="PRINTS" id="PR01084">
    <property type="entry name" value="NAHEXCHNGR"/>
</dbReference>
<reference evidence="12 13" key="1">
    <citation type="submission" date="2018-05" db="EMBL/GenBank/DDBJ databases">
        <title>Draft genome of Methanospirillum stamsii Pt1.</title>
        <authorList>
            <person name="Dueholm M.S."/>
            <person name="Nielsen P.H."/>
            <person name="Bakmann L.F."/>
            <person name="Otzen D.E."/>
        </authorList>
    </citation>
    <scope>NUCLEOTIDE SEQUENCE [LARGE SCALE GENOMIC DNA]</scope>
    <source>
        <strain evidence="12 13">Pt1</strain>
    </source>
</reference>
<evidence type="ECO:0000256" key="1">
    <source>
        <dbReference type="ARBA" id="ARBA00004651"/>
    </source>
</evidence>
<proteinExistence type="predicted"/>
<feature type="transmembrane region" description="Helical" evidence="10">
    <location>
        <begin position="68"/>
        <end position="85"/>
    </location>
</feature>
<feature type="domain" description="Cation/H+ exchanger transmembrane" evidence="11">
    <location>
        <begin position="17"/>
        <end position="412"/>
    </location>
</feature>
<evidence type="ECO:0000313" key="13">
    <source>
        <dbReference type="Proteomes" id="UP000245934"/>
    </source>
</evidence>
<dbReference type="Gene3D" id="6.10.140.1330">
    <property type="match status" value="1"/>
</dbReference>
<dbReference type="AlphaFoldDB" id="A0A2V2N273"/>
<feature type="transmembrane region" description="Helical" evidence="10">
    <location>
        <begin position="34"/>
        <end position="56"/>
    </location>
</feature>
<keyword evidence="2" id="KW-0813">Transport</keyword>
<feature type="transmembrane region" description="Helical" evidence="10">
    <location>
        <begin position="228"/>
        <end position="247"/>
    </location>
</feature>
<dbReference type="PANTHER" id="PTHR10110:SF86">
    <property type="entry name" value="SODIUM_HYDROGEN EXCHANGER 7"/>
    <property type="match status" value="1"/>
</dbReference>
<dbReference type="InterPro" id="IPR018422">
    <property type="entry name" value="Cation/H_exchanger_CPA1"/>
</dbReference>
<comment type="caution">
    <text evidence="12">The sequence shown here is derived from an EMBL/GenBank/DDBJ whole genome shotgun (WGS) entry which is preliminary data.</text>
</comment>
<dbReference type="Proteomes" id="UP000245934">
    <property type="component" value="Unassembled WGS sequence"/>
</dbReference>
<organism evidence="12 13">
    <name type="scientific">Methanospirillum stamsii</name>
    <dbReference type="NCBI Taxonomy" id="1277351"/>
    <lineage>
        <taxon>Archaea</taxon>
        <taxon>Methanobacteriati</taxon>
        <taxon>Methanobacteriota</taxon>
        <taxon>Stenosarchaea group</taxon>
        <taxon>Methanomicrobia</taxon>
        <taxon>Methanomicrobiales</taxon>
        <taxon>Methanospirillaceae</taxon>
        <taxon>Methanospirillum</taxon>
    </lineage>
</organism>
<keyword evidence="6" id="KW-0915">Sodium</keyword>
<feature type="transmembrane region" description="Helical" evidence="10">
    <location>
        <begin position="322"/>
        <end position="349"/>
    </location>
</feature>
<evidence type="ECO:0000313" key="12">
    <source>
        <dbReference type="EMBL" id="PWR71816.1"/>
    </source>
</evidence>
<comment type="subcellular location">
    <subcellularLocation>
        <location evidence="1">Cell membrane</location>
        <topology evidence="1">Multi-pass membrane protein</topology>
    </subcellularLocation>
</comment>
<evidence type="ECO:0000256" key="5">
    <source>
        <dbReference type="ARBA" id="ARBA00022989"/>
    </source>
</evidence>
<accession>A0A2V2N273</accession>
<dbReference type="EMBL" id="QGMZ01000029">
    <property type="protein sequence ID" value="PWR71816.1"/>
    <property type="molecule type" value="Genomic_DNA"/>
</dbReference>
<feature type="transmembrane region" description="Helical" evidence="10">
    <location>
        <begin position="198"/>
        <end position="221"/>
    </location>
</feature>
<feature type="transmembrane region" description="Helical" evidence="10">
    <location>
        <begin position="253"/>
        <end position="269"/>
    </location>
</feature>
<evidence type="ECO:0000256" key="9">
    <source>
        <dbReference type="ARBA" id="ARBA00023201"/>
    </source>
</evidence>
<protein>
    <recommendedName>
        <fullName evidence="11">Cation/H+ exchanger transmembrane domain-containing protein</fullName>
    </recommendedName>
</protein>
<evidence type="ECO:0000256" key="3">
    <source>
        <dbReference type="ARBA" id="ARBA00022475"/>
    </source>
</evidence>
<feature type="transmembrane region" description="Helical" evidence="10">
    <location>
        <begin position="164"/>
        <end position="186"/>
    </location>
</feature>
<feature type="transmembrane region" description="Helical" evidence="10">
    <location>
        <begin position="6"/>
        <end position="27"/>
    </location>
</feature>
<feature type="transmembrane region" description="Helical" evidence="10">
    <location>
        <begin position="290"/>
        <end position="310"/>
    </location>
</feature>
<keyword evidence="3" id="KW-1003">Cell membrane</keyword>
<dbReference type="GO" id="GO:0005886">
    <property type="term" value="C:plasma membrane"/>
    <property type="evidence" value="ECO:0007669"/>
    <property type="project" value="UniProtKB-SubCell"/>
</dbReference>